<reference evidence="2 3" key="1">
    <citation type="submission" date="2020-08" db="EMBL/GenBank/DDBJ databases">
        <title>Genomic Encyclopedia of Type Strains, Phase III (KMG-III): the genomes of soil and plant-associated and newly described type strains.</title>
        <authorList>
            <person name="Whitman W."/>
        </authorList>
    </citation>
    <scope>NUCLEOTIDE SEQUENCE [LARGE SCALE GENOMIC DNA]</scope>
    <source>
        <strain evidence="2 3">CECT 8897</strain>
    </source>
</reference>
<dbReference type="RefSeq" id="WP_183442038.1">
    <property type="nucleotide sequence ID" value="NZ_JACHXD010000009.1"/>
</dbReference>
<name>A0A7W5BDI8_9BURK</name>
<dbReference type="AlphaFoldDB" id="A0A7W5BDI8"/>
<comment type="caution">
    <text evidence="2">The sequence shown here is derived from an EMBL/GenBank/DDBJ whole genome shotgun (WGS) entry which is preliminary data.</text>
</comment>
<proteinExistence type="predicted"/>
<dbReference type="EMBL" id="JACHXD010000009">
    <property type="protein sequence ID" value="MBB3120285.1"/>
    <property type="molecule type" value="Genomic_DNA"/>
</dbReference>
<dbReference type="InterPro" id="IPR004843">
    <property type="entry name" value="Calcineurin-like_PHP"/>
</dbReference>
<dbReference type="PANTHER" id="PTHR37844:SF2">
    <property type="entry name" value="SER_THR PROTEIN PHOSPHATASE SUPERFAMILY (AFU_ORTHOLOGUE AFUA_1G14840)"/>
    <property type="match status" value="1"/>
</dbReference>
<dbReference type="SUPFAM" id="SSF56300">
    <property type="entry name" value="Metallo-dependent phosphatases"/>
    <property type="match status" value="1"/>
</dbReference>
<dbReference type="Gene3D" id="3.60.21.10">
    <property type="match status" value="1"/>
</dbReference>
<evidence type="ECO:0000313" key="3">
    <source>
        <dbReference type="Proteomes" id="UP000541535"/>
    </source>
</evidence>
<evidence type="ECO:0000313" key="2">
    <source>
        <dbReference type="EMBL" id="MBB3120285.1"/>
    </source>
</evidence>
<accession>A0A7W5BDI8</accession>
<dbReference type="InterPro" id="IPR029052">
    <property type="entry name" value="Metallo-depent_PP-like"/>
</dbReference>
<organism evidence="2 3">
    <name type="scientific">Pseudoduganella violacea</name>
    <dbReference type="NCBI Taxonomy" id="1715466"/>
    <lineage>
        <taxon>Bacteria</taxon>
        <taxon>Pseudomonadati</taxon>
        <taxon>Pseudomonadota</taxon>
        <taxon>Betaproteobacteria</taxon>
        <taxon>Burkholderiales</taxon>
        <taxon>Oxalobacteraceae</taxon>
        <taxon>Telluria group</taxon>
        <taxon>Pseudoduganella</taxon>
    </lineage>
</organism>
<dbReference type="PANTHER" id="PTHR37844">
    <property type="entry name" value="SER/THR PROTEIN PHOSPHATASE SUPERFAMILY (AFU_ORTHOLOGUE AFUA_1G14840)"/>
    <property type="match status" value="1"/>
</dbReference>
<dbReference type="Pfam" id="PF00149">
    <property type="entry name" value="Metallophos"/>
    <property type="match status" value="1"/>
</dbReference>
<dbReference type="Proteomes" id="UP000541535">
    <property type="component" value="Unassembled WGS sequence"/>
</dbReference>
<feature type="domain" description="Calcineurin-like phosphoesterase" evidence="1">
    <location>
        <begin position="1"/>
        <end position="222"/>
    </location>
</feature>
<keyword evidence="3" id="KW-1185">Reference proteome</keyword>
<evidence type="ECO:0000259" key="1">
    <source>
        <dbReference type="Pfam" id="PF00149"/>
    </source>
</evidence>
<dbReference type="GO" id="GO:0016787">
    <property type="term" value="F:hydrolase activity"/>
    <property type="evidence" value="ECO:0007669"/>
    <property type="project" value="InterPro"/>
</dbReference>
<protein>
    <submittedName>
        <fullName evidence="2">Putative phosphodiesterase</fullName>
    </submittedName>
</protein>
<gene>
    <name evidence="2" type="ORF">FHS03_003349</name>
</gene>
<sequence>MRLLILSDLHREFWTRHQLVFDTASNAPDAVILAGDIDISGVRAVQWAAEAFRGIPVIYVHGNHEGYGHNLDNEIEKIRTASAATENVKFLNCEEHRIGNVRFLGATFWTDFKLFGEEQRYFAMTQAQSVMTDYRRIRLAKQGYRRLRASDTAQFHETHKAWLSAKLAEPYVGPNIVVTHMAPSVRSVPEHYAHDLVSSAYASNADELAAKADLWVHGHTHSSMDYRIGKCRVVCNPFGYMNKAGEAENLAFNPGFTIDIF</sequence>